<sequence length="341" mass="39411">MGTFGKPCSQPPEAILEQPYNHKIDVWASGCILYEMLTGEHPFQTESFVQVRRKVQAGPNLSHPLLVPLTNTNLDLLDLLLKMFDPTVSTRIDTLGDAILSHPYFTKSTPTIGMDNVEFGWNEFQFLKSGCQGYVPSHPQVTQTHPQTLPLTQSHDSIRLRGTLVEHDSTLLTANELSQPQPVHIPKEESHSTQKQASMEAEETIRESPLPLNTSVPLQQTRFGRRAGGVGESKDKVRMVCEFCGVAVEIEKMEEHISQNHKDDIMKKKEEERRRIEEEQNRIKMREEEKRRKEEKDRKKKEAERRRREEAAAAAQREREEEQRRKKQQLQQIVRFGHTKY</sequence>
<organism evidence="8 9">
    <name type="scientific">Blattamonas nauphoetae</name>
    <dbReference type="NCBI Taxonomy" id="2049346"/>
    <lineage>
        <taxon>Eukaryota</taxon>
        <taxon>Metamonada</taxon>
        <taxon>Preaxostyla</taxon>
        <taxon>Oxymonadida</taxon>
        <taxon>Blattamonas</taxon>
    </lineage>
</organism>
<evidence type="ECO:0000259" key="7">
    <source>
        <dbReference type="PROSITE" id="PS50011"/>
    </source>
</evidence>
<feature type="region of interest" description="Disordered" evidence="6">
    <location>
        <begin position="182"/>
        <end position="209"/>
    </location>
</feature>
<proteinExistence type="predicted"/>
<dbReference type="SUPFAM" id="SSF56112">
    <property type="entry name" value="Protein kinase-like (PK-like)"/>
    <property type="match status" value="1"/>
</dbReference>
<feature type="domain" description="Protein kinase" evidence="7">
    <location>
        <begin position="1"/>
        <end position="105"/>
    </location>
</feature>
<evidence type="ECO:0000256" key="5">
    <source>
        <dbReference type="ARBA" id="ARBA00022840"/>
    </source>
</evidence>
<keyword evidence="2" id="KW-0808">Transferase</keyword>
<keyword evidence="1" id="KW-0723">Serine/threonine-protein kinase</keyword>
<keyword evidence="4" id="KW-0418">Kinase</keyword>
<reference evidence="8 9" key="1">
    <citation type="journal article" date="2022" name="bioRxiv">
        <title>Genomics of Preaxostyla Flagellates Illuminates Evolutionary Transitions and the Path Towards Mitochondrial Loss.</title>
        <authorList>
            <person name="Novak L.V.F."/>
            <person name="Treitli S.C."/>
            <person name="Pyrih J."/>
            <person name="Halakuc P."/>
            <person name="Pipaliya S.V."/>
            <person name="Vacek V."/>
            <person name="Brzon O."/>
            <person name="Soukal P."/>
            <person name="Eme L."/>
            <person name="Dacks J.B."/>
            <person name="Karnkowska A."/>
            <person name="Elias M."/>
            <person name="Hampl V."/>
        </authorList>
    </citation>
    <scope>NUCLEOTIDE SEQUENCE [LARGE SCALE GENOMIC DNA]</scope>
    <source>
        <strain evidence="8">NAU3</strain>
        <tissue evidence="8">Gut</tissue>
    </source>
</reference>
<keyword evidence="9" id="KW-1185">Reference proteome</keyword>
<dbReference type="Gene3D" id="1.10.510.10">
    <property type="entry name" value="Transferase(Phosphotransferase) domain 1"/>
    <property type="match status" value="1"/>
</dbReference>
<keyword evidence="5" id="KW-0067">ATP-binding</keyword>
<feature type="compositionally biased region" description="Basic and acidic residues" evidence="6">
    <location>
        <begin position="258"/>
        <end position="324"/>
    </location>
</feature>
<accession>A0ABQ9Y958</accession>
<evidence type="ECO:0000256" key="4">
    <source>
        <dbReference type="ARBA" id="ARBA00022777"/>
    </source>
</evidence>
<dbReference type="PANTHER" id="PTHR24345">
    <property type="entry name" value="SERINE/THREONINE-PROTEIN KINASE PLK"/>
    <property type="match status" value="1"/>
</dbReference>
<dbReference type="InterPro" id="IPR000719">
    <property type="entry name" value="Prot_kinase_dom"/>
</dbReference>
<evidence type="ECO:0000256" key="1">
    <source>
        <dbReference type="ARBA" id="ARBA00022527"/>
    </source>
</evidence>
<feature type="region of interest" description="Disordered" evidence="6">
    <location>
        <begin position="258"/>
        <end position="341"/>
    </location>
</feature>
<dbReference type="Pfam" id="PF00069">
    <property type="entry name" value="Pkinase"/>
    <property type="match status" value="1"/>
</dbReference>
<dbReference type="Proteomes" id="UP001281761">
    <property type="component" value="Unassembled WGS sequence"/>
</dbReference>
<keyword evidence="3" id="KW-0547">Nucleotide-binding</keyword>
<gene>
    <name evidence="8" type="ORF">BLNAU_4787</name>
</gene>
<dbReference type="EMBL" id="JARBJD010000024">
    <property type="protein sequence ID" value="KAK2960234.1"/>
    <property type="molecule type" value="Genomic_DNA"/>
</dbReference>
<dbReference type="InterPro" id="IPR011009">
    <property type="entry name" value="Kinase-like_dom_sf"/>
</dbReference>
<evidence type="ECO:0000256" key="6">
    <source>
        <dbReference type="SAM" id="MobiDB-lite"/>
    </source>
</evidence>
<name>A0ABQ9Y958_9EUKA</name>
<comment type="caution">
    <text evidence="8">The sequence shown here is derived from an EMBL/GenBank/DDBJ whole genome shotgun (WGS) entry which is preliminary data.</text>
</comment>
<evidence type="ECO:0000256" key="2">
    <source>
        <dbReference type="ARBA" id="ARBA00022679"/>
    </source>
</evidence>
<protein>
    <recommendedName>
        <fullName evidence="7">Protein kinase domain-containing protein</fullName>
    </recommendedName>
</protein>
<dbReference type="PROSITE" id="PS50011">
    <property type="entry name" value="PROTEIN_KINASE_DOM"/>
    <property type="match status" value="1"/>
</dbReference>
<evidence type="ECO:0000256" key="3">
    <source>
        <dbReference type="ARBA" id="ARBA00022741"/>
    </source>
</evidence>
<evidence type="ECO:0000313" key="9">
    <source>
        <dbReference type="Proteomes" id="UP001281761"/>
    </source>
</evidence>
<dbReference type="PANTHER" id="PTHR24345:SF0">
    <property type="entry name" value="CELL CYCLE SERINE_THREONINE-PROTEIN KINASE CDC5_MSD2"/>
    <property type="match status" value="1"/>
</dbReference>
<evidence type="ECO:0000313" key="8">
    <source>
        <dbReference type="EMBL" id="KAK2960234.1"/>
    </source>
</evidence>